<gene>
    <name evidence="1" type="ORF">QN277_009470</name>
    <name evidence="2" type="ORF">QN277_009471</name>
</gene>
<accession>A0AAE1IR67</accession>
<reference evidence="1" key="1">
    <citation type="submission" date="2023-10" db="EMBL/GenBank/DDBJ databases">
        <title>Chromosome-level genome of the transformable northern wattle, Acacia crassicarpa.</title>
        <authorList>
            <person name="Massaro I."/>
            <person name="Sinha N.R."/>
            <person name="Poethig S."/>
            <person name="Leichty A.R."/>
        </authorList>
    </citation>
    <scope>NUCLEOTIDE SEQUENCE</scope>
    <source>
        <strain evidence="1">Acra3RX</strain>
        <tissue evidence="1">Leaf</tissue>
    </source>
</reference>
<organism evidence="1 3">
    <name type="scientific">Acacia crassicarpa</name>
    <name type="common">northern wattle</name>
    <dbReference type="NCBI Taxonomy" id="499986"/>
    <lineage>
        <taxon>Eukaryota</taxon>
        <taxon>Viridiplantae</taxon>
        <taxon>Streptophyta</taxon>
        <taxon>Embryophyta</taxon>
        <taxon>Tracheophyta</taxon>
        <taxon>Spermatophyta</taxon>
        <taxon>Magnoliopsida</taxon>
        <taxon>eudicotyledons</taxon>
        <taxon>Gunneridae</taxon>
        <taxon>Pentapetalae</taxon>
        <taxon>rosids</taxon>
        <taxon>fabids</taxon>
        <taxon>Fabales</taxon>
        <taxon>Fabaceae</taxon>
        <taxon>Caesalpinioideae</taxon>
        <taxon>mimosoid clade</taxon>
        <taxon>Acacieae</taxon>
        <taxon>Acacia</taxon>
    </lineage>
</organism>
<dbReference type="EMBL" id="JAWXYG010000014">
    <property type="protein sequence ID" value="KAK4254039.1"/>
    <property type="molecule type" value="Genomic_DNA"/>
</dbReference>
<sequence>MPLDCSVLDLKSQFESHCTISCIRIDRDGVGYFTYRIQEYADAAIAAALAPSFGITISSKMVQVLLATDPLAMWREGVGDSNKEKGSRSKLVRAEIPLSRHGREIHDAFAMVAAVHLLKQ</sequence>
<comment type="caution">
    <text evidence="1">The sequence shown here is derived from an EMBL/GenBank/DDBJ whole genome shotgun (WGS) entry which is preliminary data.</text>
</comment>
<dbReference type="EMBL" id="JAWXYG010000014">
    <property type="protein sequence ID" value="KAK4254038.1"/>
    <property type="molecule type" value="Genomic_DNA"/>
</dbReference>
<protein>
    <submittedName>
        <fullName evidence="1">Uncharacterized protein</fullName>
    </submittedName>
</protein>
<dbReference type="AlphaFoldDB" id="A0AAE1IR67"/>
<keyword evidence="3" id="KW-1185">Reference proteome</keyword>
<evidence type="ECO:0000313" key="1">
    <source>
        <dbReference type="EMBL" id="KAK4254038.1"/>
    </source>
</evidence>
<proteinExistence type="predicted"/>
<name>A0AAE1IR67_9FABA</name>
<dbReference type="Proteomes" id="UP001293593">
    <property type="component" value="Unassembled WGS sequence"/>
</dbReference>
<evidence type="ECO:0000313" key="2">
    <source>
        <dbReference type="EMBL" id="KAK4254039.1"/>
    </source>
</evidence>
<evidence type="ECO:0000313" key="3">
    <source>
        <dbReference type="Proteomes" id="UP001293593"/>
    </source>
</evidence>